<dbReference type="RefSeq" id="WP_098076020.1">
    <property type="nucleotide sequence ID" value="NZ_PDEQ01000006.1"/>
</dbReference>
<protein>
    <recommendedName>
        <fullName evidence="3">DUF4269 domain-containing protein</fullName>
    </recommendedName>
</protein>
<keyword evidence="2" id="KW-1185">Reference proteome</keyword>
<evidence type="ECO:0000313" key="2">
    <source>
        <dbReference type="Proteomes" id="UP000220102"/>
    </source>
</evidence>
<dbReference type="OrthoDB" id="6402248at2"/>
<reference evidence="1 2" key="1">
    <citation type="submission" date="2017-10" db="EMBL/GenBank/DDBJ databases">
        <title>Draft genome of Longibacter Salinarum.</title>
        <authorList>
            <person name="Goh K.M."/>
            <person name="Shamsir M.S."/>
            <person name="Lim S.W."/>
        </authorList>
    </citation>
    <scope>NUCLEOTIDE SEQUENCE [LARGE SCALE GENOMIC DNA]</scope>
    <source>
        <strain evidence="1 2">KCTC 52045</strain>
    </source>
</reference>
<comment type="caution">
    <text evidence="1">The sequence shown here is derived from an EMBL/GenBank/DDBJ whole genome shotgun (WGS) entry which is preliminary data.</text>
</comment>
<dbReference type="AlphaFoldDB" id="A0A2A8CWE5"/>
<organism evidence="1 2">
    <name type="scientific">Longibacter salinarum</name>
    <dbReference type="NCBI Taxonomy" id="1850348"/>
    <lineage>
        <taxon>Bacteria</taxon>
        <taxon>Pseudomonadati</taxon>
        <taxon>Rhodothermota</taxon>
        <taxon>Rhodothermia</taxon>
        <taxon>Rhodothermales</taxon>
        <taxon>Salisaetaceae</taxon>
        <taxon>Longibacter</taxon>
    </lineage>
</organism>
<name>A0A2A8CWE5_9BACT</name>
<accession>A0A2A8CWE5</accession>
<proteinExistence type="predicted"/>
<gene>
    <name evidence="1" type="ORF">CRI94_11865</name>
</gene>
<evidence type="ECO:0000313" key="1">
    <source>
        <dbReference type="EMBL" id="PEN12718.1"/>
    </source>
</evidence>
<evidence type="ECO:0008006" key="3">
    <source>
        <dbReference type="Google" id="ProtNLM"/>
    </source>
</evidence>
<dbReference type="EMBL" id="PDEQ01000006">
    <property type="protein sequence ID" value="PEN12718.1"/>
    <property type="molecule type" value="Genomic_DNA"/>
</dbReference>
<dbReference type="Proteomes" id="UP000220102">
    <property type="component" value="Unassembled WGS sequence"/>
</dbReference>
<sequence length="207" mass="23408">MLAFSRIIGQTGCRIMNWREIAYLQKGTVRQRAAHDTLVDLDILARLRPFDPALVSTVCVDLDVPGSDLDVICEMRDESEFRATVENGYGARRDFRMWQRDDGAVVAQFETEAFPVEIFGKERPVQDQMAWRHLTAMKRLLNVEPRLRETVRAMKKEGVGTEPAFAKLLDLDGDPYEAMLSLETATKEELADVCGRAMKNVTQRAGA</sequence>
<dbReference type="InterPro" id="IPR025365">
    <property type="entry name" value="DUF4269"/>
</dbReference>
<dbReference type="Pfam" id="PF14091">
    <property type="entry name" value="DUF4269"/>
    <property type="match status" value="1"/>
</dbReference>